<dbReference type="Gene3D" id="3.20.20.80">
    <property type="entry name" value="Glycosidases"/>
    <property type="match status" value="1"/>
</dbReference>
<dbReference type="InterPro" id="IPR039743">
    <property type="entry name" value="6GAL/EXGAL"/>
</dbReference>
<name>A0A0B7K420_BIOOC</name>
<feature type="chain" id="PRO_5002117867" evidence="1">
    <location>
        <begin position="22"/>
        <end position="464"/>
    </location>
</feature>
<evidence type="ECO:0000313" key="4">
    <source>
        <dbReference type="EMBL" id="CEO49401.1"/>
    </source>
</evidence>
<dbReference type="InterPro" id="IPR033452">
    <property type="entry name" value="GH30_C"/>
</dbReference>
<organism evidence="4">
    <name type="scientific">Bionectria ochroleuca</name>
    <name type="common">Gliocladium roseum</name>
    <dbReference type="NCBI Taxonomy" id="29856"/>
    <lineage>
        <taxon>Eukaryota</taxon>
        <taxon>Fungi</taxon>
        <taxon>Dikarya</taxon>
        <taxon>Ascomycota</taxon>
        <taxon>Pezizomycotina</taxon>
        <taxon>Sordariomycetes</taxon>
        <taxon>Hypocreomycetidae</taxon>
        <taxon>Hypocreales</taxon>
        <taxon>Bionectriaceae</taxon>
        <taxon>Clonostachys</taxon>
    </lineage>
</organism>
<dbReference type="EMBL" id="CDPU01000014">
    <property type="protein sequence ID" value="CEO49401.1"/>
    <property type="molecule type" value="Genomic_DNA"/>
</dbReference>
<feature type="domain" description="Glycosyl hydrolase family 30 beta sandwich" evidence="3">
    <location>
        <begin position="372"/>
        <end position="460"/>
    </location>
</feature>
<proteinExistence type="predicted"/>
<dbReference type="SUPFAM" id="SSF51011">
    <property type="entry name" value="Glycosyl hydrolase domain"/>
    <property type="match status" value="1"/>
</dbReference>
<dbReference type="Gene3D" id="2.60.40.1180">
    <property type="entry name" value="Golgi alpha-mannosidase II"/>
    <property type="match status" value="1"/>
</dbReference>
<feature type="domain" description="Glycosyl hydrolase family 59 catalytic" evidence="2">
    <location>
        <begin position="48"/>
        <end position="335"/>
    </location>
</feature>
<dbReference type="PANTHER" id="PTHR42767:SF1">
    <property type="entry name" value="ENDO-BETA-1,6-GALACTANASE-LIKE DOMAIN-CONTAINING PROTEIN"/>
    <property type="match status" value="1"/>
</dbReference>
<dbReference type="AlphaFoldDB" id="A0A0B7K420"/>
<feature type="signal peptide" evidence="1">
    <location>
        <begin position="1"/>
        <end position="21"/>
    </location>
</feature>
<evidence type="ECO:0000259" key="2">
    <source>
        <dbReference type="Pfam" id="PF02057"/>
    </source>
</evidence>
<dbReference type="PANTHER" id="PTHR42767">
    <property type="entry name" value="ENDO-BETA-1,6-GALACTANASE"/>
    <property type="match status" value="1"/>
</dbReference>
<reference evidence="4" key="1">
    <citation type="submission" date="2015-01" db="EMBL/GenBank/DDBJ databases">
        <authorList>
            <person name="Durling Mikael"/>
        </authorList>
    </citation>
    <scope>NUCLEOTIDE SEQUENCE</scope>
</reference>
<gene>
    <name evidence="4" type="ORF">BN869_000005458_1</name>
</gene>
<dbReference type="InterPro" id="IPR013780">
    <property type="entry name" value="Glyco_hydro_b"/>
</dbReference>
<dbReference type="GO" id="GO:0004553">
    <property type="term" value="F:hydrolase activity, hydrolyzing O-glycosyl compounds"/>
    <property type="evidence" value="ECO:0007669"/>
    <property type="project" value="InterPro"/>
</dbReference>
<dbReference type="Pfam" id="PF17189">
    <property type="entry name" value="Glyco_hydro_30C"/>
    <property type="match status" value="1"/>
</dbReference>
<evidence type="ECO:0000256" key="1">
    <source>
        <dbReference type="SAM" id="SignalP"/>
    </source>
</evidence>
<sequence length="464" mass="49222">MHLTSFQYAASAALFAAGVSCQSSLTASYSNTLQTITGFGVSQAFGRAQEFYNMSPTPRQKGLDYLFSTTAGAGLTIVRNRVGSGTVASDSILPTSPGCPTCQPSYSWDGVDRGQVWFSKAAQSYGVKTFYADAWSAPGFMKTNGLETGGGYLCGVTGRTCSSGDWRQAYANMLAQYVKYYQQEGITITHLGFLNEPDYTTSYSSMQSNGKEAASFIPTLRNTLNSNGLSSVQLACCDAVGWSSQRTITTDLLSSGVQGQLGVITSHTYGSDVDGTINTNGLPVWVTEAADLNSAWCTTWYSNGGLCEGLTWAKRIATGIVTGNLSAYIYWQGVEVNQFQASSYLVASDGTNVTPSGRLWAFAMWSRYVRPGARRLSTTGTITNVIWAALRNTDGSVIAVFTNTGGSAQSASLRIDGYTPVKASGWIVNNNTGNNIASQSVSLSAGTAVVSIPAYSVVTVVLNQ</sequence>
<dbReference type="Pfam" id="PF02057">
    <property type="entry name" value="Glyco_hydro_59"/>
    <property type="match status" value="1"/>
</dbReference>
<dbReference type="SUPFAM" id="SSF51445">
    <property type="entry name" value="(Trans)glycosidases"/>
    <property type="match status" value="1"/>
</dbReference>
<evidence type="ECO:0000259" key="3">
    <source>
        <dbReference type="Pfam" id="PF17189"/>
    </source>
</evidence>
<dbReference type="InterPro" id="IPR017853">
    <property type="entry name" value="GH"/>
</dbReference>
<protein>
    <submittedName>
        <fullName evidence="4">Uncharacterized protein</fullName>
    </submittedName>
</protein>
<keyword evidence="1" id="KW-0732">Signal</keyword>
<accession>A0A0B7K420</accession>
<dbReference type="InterPro" id="IPR049161">
    <property type="entry name" value="GH59_cat"/>
</dbReference>